<dbReference type="GO" id="GO:0006631">
    <property type="term" value="P:fatty acid metabolic process"/>
    <property type="evidence" value="ECO:0007669"/>
    <property type="project" value="TreeGrafter"/>
</dbReference>
<evidence type="ECO:0000313" key="4">
    <source>
        <dbReference type="EMBL" id="CAG5055385.1"/>
    </source>
</evidence>
<protein>
    <submittedName>
        <fullName evidence="4">(apollo) hypothetical protein</fullName>
    </submittedName>
</protein>
<dbReference type="AlphaFoldDB" id="A0A8S3Y5M7"/>
<dbReference type="PROSITE" id="PS00455">
    <property type="entry name" value="AMP_BINDING"/>
    <property type="match status" value="1"/>
</dbReference>
<gene>
    <name evidence="4" type="ORF">PAPOLLO_LOCUS26294</name>
</gene>
<dbReference type="Proteomes" id="UP000691718">
    <property type="component" value="Unassembled WGS sequence"/>
</dbReference>
<reference evidence="4" key="1">
    <citation type="submission" date="2021-04" db="EMBL/GenBank/DDBJ databases">
        <authorList>
            <person name="Tunstrom K."/>
        </authorList>
    </citation>
    <scope>NUCLEOTIDE SEQUENCE</scope>
</reference>
<dbReference type="EMBL" id="CAJQZP010001576">
    <property type="protein sequence ID" value="CAG5055385.1"/>
    <property type="molecule type" value="Genomic_DNA"/>
</dbReference>
<dbReference type="InterPro" id="IPR020845">
    <property type="entry name" value="AMP-binding_CS"/>
</dbReference>
<proteinExistence type="inferred from homology"/>
<dbReference type="OrthoDB" id="2962993at2759"/>
<dbReference type="CDD" id="cd05941">
    <property type="entry name" value="MCS"/>
    <property type="match status" value="1"/>
</dbReference>
<comment type="caution">
    <text evidence="4">The sequence shown here is derived from an EMBL/GenBank/DDBJ whole genome shotgun (WGS) entry which is preliminary data.</text>
</comment>
<dbReference type="InterPro" id="IPR000873">
    <property type="entry name" value="AMP-dep_synth/lig_dom"/>
</dbReference>
<dbReference type="InterPro" id="IPR025110">
    <property type="entry name" value="AMP-bd_C"/>
</dbReference>
<comment type="similarity">
    <text evidence="1">Belongs to the ATP-dependent AMP-binding enzyme family.</text>
</comment>
<dbReference type="PANTHER" id="PTHR43201:SF8">
    <property type="entry name" value="ACYL-COA SYNTHETASE FAMILY MEMBER 3"/>
    <property type="match status" value="1"/>
</dbReference>
<dbReference type="Pfam" id="PF13193">
    <property type="entry name" value="AMP-binding_C"/>
    <property type="match status" value="1"/>
</dbReference>
<sequence length="637" mass="70899">MEISYRSIRIITRLLRKPFGIINYKYASNSAVKEEVNTEIVTSLNQDIKVGGVVPVFRRALLFPTRVALQDEFGIYTYAGLHQAASTLSKDIAAQLLGETERTIAYLCSNDASHVIVQWAIWMTGNIAVPLTSLHPPEMLKYFITDSSASLVICTQEYEDLLRPLTVELSRPLLITSRDNEVTAQLYQPNSSFLKPKIEESLSDTGKSNMWYGKNDAMLIYTSGTTSKPKGVVWTHSMLSAQIAALHAAWQYSANDVVLHTLPLHHIHGQLNSLNASLAAGARIRMLPTFASHAVWSRLLGMGEREEARVSVFHGVPAMYARLAADYDTMFAGPRTAEYVRTTLAARLRLMCAGSSPLPETLFRKWEEISGLRLLERYGMSEVGMALSNPYRPVQQRRLGCVGRPLPGVAARVAAEHDDTLTPLVTVETPMCDTHISLEKLGLTSKKESSWDADGSEWKQSTVTVHKESEDGEYHGELLLKGPSVFTRYWNRMPLLNSSEFTSDGWFRTGDTVVYHEGRFKIQGRTSVDIIKTSGYKVSALLVESAILEHPSVADVAVLGIKHDSYGEIVSAVVVLKDKAKLTLRELKDMAGKKLAPYQLPRKLLIVDQMPRNAMGKLDKKEIKKIYGEKLVRGKSS</sequence>
<evidence type="ECO:0000256" key="1">
    <source>
        <dbReference type="ARBA" id="ARBA00006432"/>
    </source>
</evidence>
<name>A0A8S3Y5M7_PARAO</name>
<evidence type="ECO:0000313" key="5">
    <source>
        <dbReference type="Proteomes" id="UP000691718"/>
    </source>
</evidence>
<feature type="domain" description="AMP-binding enzyme C-terminal" evidence="3">
    <location>
        <begin position="543"/>
        <end position="617"/>
    </location>
</feature>
<dbReference type="GO" id="GO:0031956">
    <property type="term" value="F:medium-chain fatty acid-CoA ligase activity"/>
    <property type="evidence" value="ECO:0007669"/>
    <property type="project" value="TreeGrafter"/>
</dbReference>
<feature type="domain" description="AMP-dependent synthetase/ligase" evidence="2">
    <location>
        <begin position="58"/>
        <end position="417"/>
    </location>
</feature>
<dbReference type="PANTHER" id="PTHR43201">
    <property type="entry name" value="ACYL-COA SYNTHETASE"/>
    <property type="match status" value="1"/>
</dbReference>
<keyword evidence="5" id="KW-1185">Reference proteome</keyword>
<evidence type="ECO:0000259" key="2">
    <source>
        <dbReference type="Pfam" id="PF00501"/>
    </source>
</evidence>
<accession>A0A8S3Y5M7</accession>
<evidence type="ECO:0000259" key="3">
    <source>
        <dbReference type="Pfam" id="PF13193"/>
    </source>
</evidence>
<dbReference type="Pfam" id="PF00501">
    <property type="entry name" value="AMP-binding"/>
    <property type="match status" value="1"/>
</dbReference>
<organism evidence="4 5">
    <name type="scientific">Parnassius apollo</name>
    <name type="common">Apollo butterfly</name>
    <name type="synonym">Papilio apollo</name>
    <dbReference type="NCBI Taxonomy" id="110799"/>
    <lineage>
        <taxon>Eukaryota</taxon>
        <taxon>Metazoa</taxon>
        <taxon>Ecdysozoa</taxon>
        <taxon>Arthropoda</taxon>
        <taxon>Hexapoda</taxon>
        <taxon>Insecta</taxon>
        <taxon>Pterygota</taxon>
        <taxon>Neoptera</taxon>
        <taxon>Endopterygota</taxon>
        <taxon>Lepidoptera</taxon>
        <taxon>Glossata</taxon>
        <taxon>Ditrysia</taxon>
        <taxon>Papilionoidea</taxon>
        <taxon>Papilionidae</taxon>
        <taxon>Parnassiinae</taxon>
        <taxon>Parnassini</taxon>
        <taxon>Parnassius</taxon>
        <taxon>Parnassius</taxon>
    </lineage>
</organism>